<dbReference type="EnsemblPlants" id="EMT13774">
    <property type="protein sequence ID" value="EMT13774"/>
    <property type="gene ID" value="F775_22024"/>
</dbReference>
<organism evidence="2">
    <name type="scientific">Aegilops tauschii</name>
    <name type="common">Tausch's goatgrass</name>
    <name type="synonym">Aegilops squarrosa</name>
    <dbReference type="NCBI Taxonomy" id="37682"/>
    <lineage>
        <taxon>Eukaryota</taxon>
        <taxon>Viridiplantae</taxon>
        <taxon>Streptophyta</taxon>
        <taxon>Embryophyta</taxon>
        <taxon>Tracheophyta</taxon>
        <taxon>Spermatophyta</taxon>
        <taxon>Magnoliopsida</taxon>
        <taxon>Liliopsida</taxon>
        <taxon>Poales</taxon>
        <taxon>Poaceae</taxon>
        <taxon>BOP clade</taxon>
        <taxon>Pooideae</taxon>
        <taxon>Triticodae</taxon>
        <taxon>Triticeae</taxon>
        <taxon>Triticinae</taxon>
        <taxon>Aegilops</taxon>
    </lineage>
</organism>
<reference evidence="2" key="1">
    <citation type="submission" date="2015-06" db="UniProtKB">
        <authorList>
            <consortium name="EnsemblPlants"/>
        </authorList>
    </citation>
    <scope>IDENTIFICATION</scope>
</reference>
<dbReference type="PANTHER" id="PTHR22835:SF317">
    <property type="entry name" value="OS06G0694200 PROTEIN"/>
    <property type="match status" value="1"/>
</dbReference>
<evidence type="ECO:0000313" key="2">
    <source>
        <dbReference type="EnsemblPlants" id="EMT13774"/>
    </source>
</evidence>
<sequence>MASSASLLLLFVVAASHVCCSHGQGGFDEDSTHKACCGAGGKYNYDVRRACGVEGAAVCADPSAYVSWDGIHMTQAAYKAMSRLIYHGRYLQPQILSFREKNGQT</sequence>
<dbReference type="PANTHER" id="PTHR22835">
    <property type="entry name" value="ZINC FINGER FYVE DOMAIN CONTAINING PROTEIN"/>
    <property type="match status" value="1"/>
</dbReference>
<proteinExistence type="inferred from homology"/>
<dbReference type="Gene3D" id="3.40.50.1110">
    <property type="entry name" value="SGNH hydrolase"/>
    <property type="match status" value="1"/>
</dbReference>
<accession>N1R2Q5</accession>
<protein>
    <submittedName>
        <fullName evidence="2">GDSL esterase/lipase</fullName>
    </submittedName>
</protein>
<dbReference type="ExpressionAtlas" id="N1R2Q5">
    <property type="expression patterns" value="baseline"/>
</dbReference>
<dbReference type="AlphaFoldDB" id="N1R2Q5"/>
<dbReference type="InterPro" id="IPR036514">
    <property type="entry name" value="SGNH_hydro_sf"/>
</dbReference>
<evidence type="ECO:0000256" key="1">
    <source>
        <dbReference type="ARBA" id="ARBA00008668"/>
    </source>
</evidence>
<comment type="similarity">
    <text evidence="1">Belongs to the 'GDSL' lipolytic enzyme family.</text>
</comment>
<name>N1R2Q5_AEGTA</name>